<comment type="caution">
    <text evidence="1">The sequence shown here is derived from an EMBL/GenBank/DDBJ whole genome shotgun (WGS) entry which is preliminary data.</text>
</comment>
<dbReference type="EMBL" id="VSSQ01111284">
    <property type="protein sequence ID" value="MPN48712.1"/>
    <property type="molecule type" value="Genomic_DNA"/>
</dbReference>
<dbReference type="AlphaFoldDB" id="A0A645ID18"/>
<reference evidence="1" key="1">
    <citation type="submission" date="2019-08" db="EMBL/GenBank/DDBJ databases">
        <authorList>
            <person name="Kucharzyk K."/>
            <person name="Murdoch R.W."/>
            <person name="Higgins S."/>
            <person name="Loffler F."/>
        </authorList>
    </citation>
    <scope>NUCLEOTIDE SEQUENCE</scope>
</reference>
<organism evidence="1">
    <name type="scientific">bioreactor metagenome</name>
    <dbReference type="NCBI Taxonomy" id="1076179"/>
    <lineage>
        <taxon>unclassified sequences</taxon>
        <taxon>metagenomes</taxon>
        <taxon>ecological metagenomes</taxon>
    </lineage>
</organism>
<proteinExistence type="predicted"/>
<sequence>MSACAAAVASAVASFDLAIEMFCPKPILAISPASPFTTSTGAGVSAFGSSAAGHGYLAGSNALLTA</sequence>
<protein>
    <submittedName>
        <fullName evidence="1">Uncharacterized protein</fullName>
    </submittedName>
</protein>
<accession>A0A645ID18</accession>
<evidence type="ECO:0000313" key="1">
    <source>
        <dbReference type="EMBL" id="MPN48712.1"/>
    </source>
</evidence>
<gene>
    <name evidence="1" type="ORF">SDC9_196324</name>
</gene>
<name>A0A645ID18_9ZZZZ</name>